<dbReference type="AlphaFoldDB" id="A0A166S060"/>
<comment type="subcellular location">
    <subcellularLocation>
        <location evidence="1">Nucleus</location>
    </subcellularLocation>
</comment>
<dbReference type="PROSITE" id="PS00463">
    <property type="entry name" value="ZN2_CY6_FUNGAL_1"/>
    <property type="match status" value="1"/>
</dbReference>
<dbReference type="OrthoDB" id="2123952at2759"/>
<dbReference type="Proteomes" id="UP000076532">
    <property type="component" value="Unassembled WGS sequence"/>
</dbReference>
<keyword evidence="7" id="KW-0539">Nucleus</keyword>
<feature type="compositionally biased region" description="Low complexity" evidence="8">
    <location>
        <begin position="204"/>
        <end position="218"/>
    </location>
</feature>
<evidence type="ECO:0000256" key="4">
    <source>
        <dbReference type="ARBA" id="ARBA00023015"/>
    </source>
</evidence>
<dbReference type="SMART" id="SM00906">
    <property type="entry name" value="Fungal_trans"/>
    <property type="match status" value="1"/>
</dbReference>
<keyword evidence="3" id="KW-0862">Zinc</keyword>
<evidence type="ECO:0000256" key="1">
    <source>
        <dbReference type="ARBA" id="ARBA00004123"/>
    </source>
</evidence>
<dbReference type="Gene3D" id="4.10.240.10">
    <property type="entry name" value="Zn(2)-C6 fungal-type DNA-binding domain"/>
    <property type="match status" value="1"/>
</dbReference>
<evidence type="ECO:0000259" key="9">
    <source>
        <dbReference type="PROSITE" id="PS50048"/>
    </source>
</evidence>
<dbReference type="GO" id="GO:0005634">
    <property type="term" value="C:nucleus"/>
    <property type="evidence" value="ECO:0007669"/>
    <property type="project" value="UniProtKB-SubCell"/>
</dbReference>
<dbReference type="PROSITE" id="PS50048">
    <property type="entry name" value="ZN2_CY6_FUNGAL_2"/>
    <property type="match status" value="1"/>
</dbReference>
<dbReference type="SMART" id="SM00066">
    <property type="entry name" value="GAL4"/>
    <property type="match status" value="1"/>
</dbReference>
<feature type="compositionally biased region" description="Polar residues" evidence="8">
    <location>
        <begin position="177"/>
        <end position="191"/>
    </location>
</feature>
<evidence type="ECO:0000256" key="7">
    <source>
        <dbReference type="ARBA" id="ARBA00023242"/>
    </source>
</evidence>
<feature type="region of interest" description="Disordered" evidence="8">
    <location>
        <begin position="1"/>
        <end position="26"/>
    </location>
</feature>
<evidence type="ECO:0000256" key="3">
    <source>
        <dbReference type="ARBA" id="ARBA00022833"/>
    </source>
</evidence>
<keyword evidence="6" id="KW-0804">Transcription</keyword>
<dbReference type="InterPro" id="IPR007219">
    <property type="entry name" value="XnlR_reg_dom"/>
</dbReference>
<proteinExistence type="predicted"/>
<feature type="region of interest" description="Disordered" evidence="8">
    <location>
        <begin position="204"/>
        <end position="225"/>
    </location>
</feature>
<dbReference type="CDD" id="cd12148">
    <property type="entry name" value="fungal_TF_MHR"/>
    <property type="match status" value="1"/>
</dbReference>
<dbReference type="GO" id="GO:0006351">
    <property type="term" value="P:DNA-templated transcription"/>
    <property type="evidence" value="ECO:0007669"/>
    <property type="project" value="InterPro"/>
</dbReference>
<dbReference type="STRING" id="436010.A0A166S060"/>
<dbReference type="PANTHER" id="PTHR31313">
    <property type="entry name" value="TY1 ENHANCER ACTIVATOR"/>
    <property type="match status" value="1"/>
</dbReference>
<dbReference type="EMBL" id="KV417501">
    <property type="protein sequence ID" value="KZP28856.1"/>
    <property type="molecule type" value="Genomic_DNA"/>
</dbReference>
<organism evidence="10 11">
    <name type="scientific">Athelia psychrophila</name>
    <dbReference type="NCBI Taxonomy" id="1759441"/>
    <lineage>
        <taxon>Eukaryota</taxon>
        <taxon>Fungi</taxon>
        <taxon>Dikarya</taxon>
        <taxon>Basidiomycota</taxon>
        <taxon>Agaricomycotina</taxon>
        <taxon>Agaricomycetes</taxon>
        <taxon>Agaricomycetidae</taxon>
        <taxon>Atheliales</taxon>
        <taxon>Atheliaceae</taxon>
        <taxon>Athelia</taxon>
    </lineage>
</organism>
<feature type="region of interest" description="Disordered" evidence="8">
    <location>
        <begin position="808"/>
        <end position="839"/>
    </location>
</feature>
<evidence type="ECO:0000313" key="11">
    <source>
        <dbReference type="Proteomes" id="UP000076532"/>
    </source>
</evidence>
<dbReference type="CDD" id="cd00067">
    <property type="entry name" value="GAL4"/>
    <property type="match status" value="1"/>
</dbReference>
<keyword evidence="11" id="KW-1185">Reference proteome</keyword>
<evidence type="ECO:0000256" key="5">
    <source>
        <dbReference type="ARBA" id="ARBA00023125"/>
    </source>
</evidence>
<dbReference type="GO" id="GO:0000981">
    <property type="term" value="F:DNA-binding transcription factor activity, RNA polymerase II-specific"/>
    <property type="evidence" value="ECO:0007669"/>
    <property type="project" value="InterPro"/>
</dbReference>
<evidence type="ECO:0000313" key="10">
    <source>
        <dbReference type="EMBL" id="KZP28856.1"/>
    </source>
</evidence>
<evidence type="ECO:0000256" key="6">
    <source>
        <dbReference type="ARBA" id="ARBA00023163"/>
    </source>
</evidence>
<keyword evidence="5" id="KW-0238">DNA-binding</keyword>
<feature type="region of interest" description="Disordered" evidence="8">
    <location>
        <begin position="384"/>
        <end position="423"/>
    </location>
</feature>
<name>A0A166S060_9AGAM</name>
<dbReference type="PANTHER" id="PTHR31313:SF78">
    <property type="entry name" value="TRANSCRIPTION FACTOR DOMAIN-CONTAINING PROTEIN"/>
    <property type="match status" value="1"/>
</dbReference>
<dbReference type="InterPro" id="IPR001138">
    <property type="entry name" value="Zn2Cys6_DnaBD"/>
</dbReference>
<dbReference type="InterPro" id="IPR051615">
    <property type="entry name" value="Transcr_Regulatory_Elem"/>
</dbReference>
<feature type="compositionally biased region" description="Low complexity" evidence="8">
    <location>
        <begin position="398"/>
        <end position="415"/>
    </location>
</feature>
<feature type="compositionally biased region" description="Basic and acidic residues" evidence="8">
    <location>
        <begin position="824"/>
        <end position="839"/>
    </location>
</feature>
<dbReference type="Pfam" id="PF00172">
    <property type="entry name" value="Zn_clus"/>
    <property type="match status" value="1"/>
</dbReference>
<reference evidence="10 11" key="1">
    <citation type="journal article" date="2016" name="Mol. Biol. Evol.">
        <title>Comparative Genomics of Early-Diverging Mushroom-Forming Fungi Provides Insights into the Origins of Lignocellulose Decay Capabilities.</title>
        <authorList>
            <person name="Nagy L.G."/>
            <person name="Riley R."/>
            <person name="Tritt A."/>
            <person name="Adam C."/>
            <person name="Daum C."/>
            <person name="Floudas D."/>
            <person name="Sun H."/>
            <person name="Yadav J.S."/>
            <person name="Pangilinan J."/>
            <person name="Larsson K.H."/>
            <person name="Matsuura K."/>
            <person name="Barry K."/>
            <person name="Labutti K."/>
            <person name="Kuo R."/>
            <person name="Ohm R.A."/>
            <person name="Bhattacharya S.S."/>
            <person name="Shirouzu T."/>
            <person name="Yoshinaga Y."/>
            <person name="Martin F.M."/>
            <person name="Grigoriev I.V."/>
            <person name="Hibbett D.S."/>
        </authorList>
    </citation>
    <scope>NUCLEOTIDE SEQUENCE [LARGE SCALE GENOMIC DNA]</scope>
    <source>
        <strain evidence="10 11">CBS 109695</strain>
    </source>
</reference>
<keyword evidence="2" id="KW-0479">Metal-binding</keyword>
<dbReference type="GO" id="GO:0003677">
    <property type="term" value="F:DNA binding"/>
    <property type="evidence" value="ECO:0007669"/>
    <property type="project" value="UniProtKB-KW"/>
</dbReference>
<dbReference type="GO" id="GO:0008270">
    <property type="term" value="F:zinc ion binding"/>
    <property type="evidence" value="ECO:0007669"/>
    <property type="project" value="InterPro"/>
</dbReference>
<accession>A0A166S060</accession>
<feature type="compositionally biased region" description="Low complexity" evidence="8">
    <location>
        <begin position="896"/>
        <end position="906"/>
    </location>
</feature>
<dbReference type="InterPro" id="IPR036864">
    <property type="entry name" value="Zn2-C6_fun-type_DNA-bd_sf"/>
</dbReference>
<feature type="compositionally biased region" description="Basic and acidic residues" evidence="8">
    <location>
        <begin position="8"/>
        <end position="19"/>
    </location>
</feature>
<evidence type="ECO:0000256" key="8">
    <source>
        <dbReference type="SAM" id="MobiDB-lite"/>
    </source>
</evidence>
<dbReference type="SUPFAM" id="SSF57701">
    <property type="entry name" value="Zn2/Cys6 DNA-binding domain"/>
    <property type="match status" value="1"/>
</dbReference>
<gene>
    <name evidence="10" type="ORF">FIBSPDRAFT_1039221</name>
</gene>
<protein>
    <recommendedName>
        <fullName evidence="9">Zn(2)-C6 fungal-type domain-containing protein</fullName>
    </recommendedName>
</protein>
<feature type="region of interest" description="Disordered" evidence="8">
    <location>
        <begin position="887"/>
        <end position="918"/>
    </location>
</feature>
<keyword evidence="4" id="KW-0805">Transcription regulation</keyword>
<evidence type="ECO:0000256" key="2">
    <source>
        <dbReference type="ARBA" id="ARBA00022723"/>
    </source>
</evidence>
<sequence>MSAQPWRGDSDHSDDELKTNRKRSSRACDQCRKTKSKCERSPPEAELCKNCAASGNVCTFLGPSYKRGPPKGYIHAIEQRWQTIESLLGAIIACPAPAVQHLLAGLRQDDLARDILNRVDAGPFGPAGRAAGFGSGDAGGGEKEDLLAQIFKSNESASASSRDAARLRRQSRISREVVSSSQDTIPMQVPTSEWQDRISSLLGQCSSSSVGSSRSGSSFDAGKRRRTGDASVFGAYQDPDQLGQPEWGNMYTMPVAGQSDEEECADDIAEGVGLLSLDENSEIRYHGKQSGLHLLNRSSRKDDRNEGGIWRLPMSRVWPGPGVVPATSCMTMSWQEEEAAGAVKVDLPDIAEQERLLSLYFTYVHPVFPVVHKKHFWSEFSARKNSPLNGNSPRDDAWAASPASVSSGASQVASPNSPRPLPENSPVPRVLLLAMLSLGARFTTKNVEPPPARGELWQGGQRYFNDARAILNTIIHESRPSTCQALLLLGHREFGLGSMEQGWLYFGLATRMAFDLGLNRNSDKWSYRGTDLFSAVEKQMRKQIWYCCMLGDEYSAVYMGRPVYIHENDFDTPLPDADPIEEAEGWQATTCDPIQMLEPVPARVMSCFRASATLSGIVGAIVTRIYSVKRAGRTERMQALGELESRLDQFYVGLPDPLRCDTMTGRVVPPPHILYLHMKYWSVVLLLHRAFLPNWKVKANQSPASDSQTVSLKSFDLCQTAASHVSALATVYHENFNLSRSSPFLGAILLNVGVTHTVTLTLRPSNRQASLGLRQCLTALKQIEMIWPSAGRAWALLEGVSIQLDNALPMDSPGNDGQRRNSKRLADDAFGKEKNSDYLSREAFEQPAEALGEAPGAQDVNTRIMAHMLGLDVPGIQPSTSYYPGYEWWPSRADGQQQQQQQHQQQPVPVSPECQPTFDSPASLEEWLRAASMAGKSAPNYGFDFTGMQTY</sequence>
<feature type="region of interest" description="Disordered" evidence="8">
    <location>
        <begin position="159"/>
        <end position="191"/>
    </location>
</feature>
<feature type="domain" description="Zn(2)-C6 fungal-type" evidence="9">
    <location>
        <begin position="27"/>
        <end position="60"/>
    </location>
</feature>
<dbReference type="Pfam" id="PF04082">
    <property type="entry name" value="Fungal_trans"/>
    <property type="match status" value="1"/>
</dbReference>